<dbReference type="EMBL" id="JABCIY010000003">
    <property type="protein sequence ID" value="KAF7198126.1"/>
    <property type="molecule type" value="Genomic_DNA"/>
</dbReference>
<evidence type="ECO:0000256" key="2">
    <source>
        <dbReference type="ARBA" id="ARBA00010833"/>
    </source>
</evidence>
<feature type="domain" description="Glycosyl hydrolase family 63 C-terminal" evidence="15">
    <location>
        <begin position="261"/>
        <end position="565"/>
    </location>
</feature>
<evidence type="ECO:0000256" key="7">
    <source>
        <dbReference type="ARBA" id="ARBA00022989"/>
    </source>
</evidence>
<keyword evidence="3" id="KW-0812">Transmembrane</keyword>
<dbReference type="EC" id="3.2.1.106" evidence="11 12"/>
<dbReference type="Proteomes" id="UP000660729">
    <property type="component" value="Unassembled WGS sequence"/>
</dbReference>
<organism evidence="17 18">
    <name type="scientific">Pseudocercospora fuligena</name>
    <dbReference type="NCBI Taxonomy" id="685502"/>
    <lineage>
        <taxon>Eukaryota</taxon>
        <taxon>Fungi</taxon>
        <taxon>Dikarya</taxon>
        <taxon>Ascomycota</taxon>
        <taxon>Pezizomycotina</taxon>
        <taxon>Dothideomycetes</taxon>
        <taxon>Dothideomycetidae</taxon>
        <taxon>Mycosphaerellales</taxon>
        <taxon>Mycosphaerellaceae</taxon>
        <taxon>Pseudocercospora</taxon>
    </lineage>
</organism>
<dbReference type="GO" id="GO:0005789">
    <property type="term" value="C:endoplasmic reticulum membrane"/>
    <property type="evidence" value="ECO:0007669"/>
    <property type="project" value="UniProtKB-SubCell"/>
</dbReference>
<dbReference type="PANTHER" id="PTHR10412:SF11">
    <property type="entry name" value="MANNOSYL-OLIGOSACCHARIDE GLUCOSIDASE"/>
    <property type="match status" value="1"/>
</dbReference>
<sequence length="569" mass="64688">MDVSQLYLLLITLFFRIVLFAESVTSQQHDHSSWWGPYRPNLYFGMRSKSPNSPLLGLMWYKDQDLSHLRHSCEQDGELQYGWAFYDVRIGGQQILNDTANELDLTIDVHLSSSSAWTVEVSGTPRGNDTSWTIVWYIGLDAAEQPLECQIRSVLGGKSLLRYLCKGQAPKRGAFEMSLDVDESSMFLPEASRLDMIRVDPGTVWQARDHYERLAEDRLESSLEGLNNLAFIQSVFAGDFAIKIEFNNLTDAESVHQDPELTANTFTSPSEATYKPKSPFLDPAYSKFSKETLANLLGGIGYFYGTSIVDSTFSADHVEAGEEHGTYSLLTTVPSRPFFLRGFLWDTGFHLMVILDYDIDLALEIIFSWLDLMDDDGWIAREQILGPETRSKVPVEFQTQYTAYANPPTLFMAVEMIMDRLLCHVKYSGRPSSLSNSTEILGKLFTKLERHYNWFRRTQSGSLEGYQVFSASKNFIEGYRWRGQTDTHVLTSGLDDYPRASKPDNNDLHVDALCWVGLMAGVLKRLSSDNHTHPYDQHLEHIRTTLEQLHWSENNSAYCDISISPNNTP</sequence>
<proteinExistence type="inferred from homology"/>
<feature type="domain" description="Glycosyl hydrolase family 63 N-terminal" evidence="16">
    <location>
        <begin position="34"/>
        <end position="224"/>
    </location>
</feature>
<evidence type="ECO:0000256" key="4">
    <source>
        <dbReference type="ARBA" id="ARBA00022801"/>
    </source>
</evidence>
<dbReference type="InterPro" id="IPR012341">
    <property type="entry name" value="6hp_glycosidase-like_sf"/>
</dbReference>
<keyword evidence="9 13" id="KW-0325">Glycoprotein</keyword>
<comment type="catalytic activity">
    <reaction evidence="12">
        <text>N(4)-(alpha-D-Glc-(1-&gt;2)-alpha-D-Glc-(1-&gt;3)-alpha-D-Glc-(1-&gt;3)-alpha-D-Man-(1-&gt;2)-alpha-D-Man-(1-&gt;2)-alpha-D-Man-(1-&gt;3)-[alpha-D-Man-(1-&gt;2)-alpha-D-Man-(1-&gt;3)-[alpha-D-Man-(1-&gt;2)-alpha-D-Man-(1-&gt;6)]-alpha-D-Man-(1-&gt;6)]-beta-D-Man-(1-&gt;4)-beta-D-GlcNAc-(1-&gt;4)-beta-D-GlcNAc)-L-asparaginyl-[protein] + H2O = N(4)-(alpha-D-Glc-(1-&gt;3)-alpha-D-Glc-(1-&gt;3)-alpha-D-Man-(1-&gt;2)-alpha-D-Man-(1-&gt;2)-alpha-D-Man-(1-&gt;3)-[alpha-D-Man-(1-&gt;2)-alpha-D-Man-(1-&gt;3)-[alpha-D-Man-(1-&gt;2)-alpha-D-Man-(1-&gt;6)]-alpha-D-Man-(1-&gt;6)]-beta-D-Man-(1-&gt;4)-beta-D-GlcNAc-(1-&gt;4)-beta-D-GlcNAc)-L-asparaginyl-[protein] + beta-D-glucose</text>
        <dbReference type="Rhea" id="RHEA:55988"/>
        <dbReference type="Rhea" id="RHEA-COMP:12806"/>
        <dbReference type="Rhea" id="RHEA-COMP:14355"/>
        <dbReference type="ChEBI" id="CHEBI:15377"/>
        <dbReference type="ChEBI" id="CHEBI:15903"/>
        <dbReference type="ChEBI" id="CHEBI:59082"/>
        <dbReference type="ChEBI" id="CHEBI:132537"/>
        <dbReference type="EC" id="3.2.1.106"/>
    </reaction>
</comment>
<keyword evidence="4 12" id="KW-0378">Hydrolase</keyword>
<dbReference type="SUPFAM" id="SSF48208">
    <property type="entry name" value="Six-hairpin glycosidases"/>
    <property type="match status" value="1"/>
</dbReference>
<dbReference type="PANTHER" id="PTHR10412">
    <property type="entry name" value="MANNOSYL-OLIGOSACCHARIDE GLUCOSIDASE"/>
    <property type="match status" value="1"/>
</dbReference>
<evidence type="ECO:0000256" key="1">
    <source>
        <dbReference type="ARBA" id="ARBA00004648"/>
    </source>
</evidence>
<evidence type="ECO:0000256" key="3">
    <source>
        <dbReference type="ARBA" id="ARBA00022692"/>
    </source>
</evidence>
<dbReference type="InterPro" id="IPR038518">
    <property type="entry name" value="Glyco_hydro_63N_sf"/>
</dbReference>
<comment type="subcellular location">
    <subcellularLocation>
        <location evidence="1 12">Endoplasmic reticulum membrane</location>
        <topology evidence="1 12">Single-pass type II membrane protein</topology>
    </subcellularLocation>
</comment>
<dbReference type="GO" id="GO:0006487">
    <property type="term" value="P:protein N-linked glycosylation"/>
    <property type="evidence" value="ECO:0007669"/>
    <property type="project" value="UniProtKB-UniRule"/>
</dbReference>
<protein>
    <recommendedName>
        <fullName evidence="11 12">Mannosyl-oligosaccharide glucosidase</fullName>
        <ecNumber evidence="11 12">3.2.1.106</ecNumber>
    </recommendedName>
    <alternativeName>
        <fullName evidence="13">Glucosidase I</fullName>
    </alternativeName>
</protein>
<evidence type="ECO:0000256" key="11">
    <source>
        <dbReference type="ARBA" id="ARBA00038888"/>
    </source>
</evidence>
<dbReference type="OrthoDB" id="410058at2759"/>
<dbReference type="InterPro" id="IPR031335">
    <property type="entry name" value="Glyco_hydro_63_C"/>
</dbReference>
<comment type="function">
    <text evidence="12">Cleaves the distal alpha 1,2-linked glucose residue from the Glc(3)Man(9)GlcNAc(2) oligosaccharide precursor.</text>
</comment>
<evidence type="ECO:0000259" key="16">
    <source>
        <dbReference type="Pfam" id="PF16923"/>
    </source>
</evidence>
<keyword evidence="6" id="KW-0735">Signal-anchor</keyword>
<evidence type="ECO:0000256" key="8">
    <source>
        <dbReference type="ARBA" id="ARBA00023136"/>
    </source>
</evidence>
<dbReference type="InterPro" id="IPR008928">
    <property type="entry name" value="6-hairpin_glycosidase_sf"/>
</dbReference>
<evidence type="ECO:0000259" key="15">
    <source>
        <dbReference type="Pfam" id="PF03200"/>
    </source>
</evidence>
<evidence type="ECO:0000256" key="5">
    <source>
        <dbReference type="ARBA" id="ARBA00022824"/>
    </source>
</evidence>
<evidence type="ECO:0000256" key="12">
    <source>
        <dbReference type="RuleBase" id="RU368089"/>
    </source>
</evidence>
<keyword evidence="18" id="KW-1185">Reference proteome</keyword>
<dbReference type="Gene3D" id="1.50.10.10">
    <property type="match status" value="1"/>
</dbReference>
<dbReference type="Pfam" id="PF16923">
    <property type="entry name" value="Glyco_hydro_63N"/>
    <property type="match status" value="1"/>
</dbReference>
<dbReference type="Pfam" id="PF03200">
    <property type="entry name" value="Glyco_hydro_63"/>
    <property type="match status" value="1"/>
</dbReference>
<dbReference type="InterPro" id="IPR031631">
    <property type="entry name" value="Glyco_hydro_63N"/>
</dbReference>
<name>A0A8H6RXR5_9PEZI</name>
<comment type="pathway">
    <text evidence="13">Glycan metabolism; N-glycan degradation.</text>
</comment>
<dbReference type="InterPro" id="IPR004888">
    <property type="entry name" value="Glycoside_hydrolase_63"/>
</dbReference>
<keyword evidence="5 12" id="KW-0256">Endoplasmic reticulum</keyword>
<evidence type="ECO:0000313" key="17">
    <source>
        <dbReference type="EMBL" id="KAF7198126.1"/>
    </source>
</evidence>
<accession>A0A8H6RXR5</accession>
<keyword evidence="14" id="KW-0732">Signal</keyword>
<evidence type="ECO:0000313" key="18">
    <source>
        <dbReference type="Proteomes" id="UP000660729"/>
    </source>
</evidence>
<dbReference type="AlphaFoldDB" id="A0A8H6RXR5"/>
<evidence type="ECO:0000256" key="9">
    <source>
        <dbReference type="ARBA" id="ARBA00023180"/>
    </source>
</evidence>
<gene>
    <name evidence="17" type="ORF">HII31_00482</name>
</gene>
<dbReference type="GO" id="GO:0009311">
    <property type="term" value="P:oligosaccharide metabolic process"/>
    <property type="evidence" value="ECO:0007669"/>
    <property type="project" value="UniProtKB-UniRule"/>
</dbReference>
<dbReference type="Gene3D" id="2.70.98.110">
    <property type="entry name" value="Glycosyl hydrolase family 63, N-terminal domain"/>
    <property type="match status" value="1"/>
</dbReference>
<feature type="chain" id="PRO_5034998890" description="Mannosyl-oligosaccharide glucosidase" evidence="14">
    <location>
        <begin position="22"/>
        <end position="569"/>
    </location>
</feature>
<evidence type="ECO:0000256" key="14">
    <source>
        <dbReference type="SAM" id="SignalP"/>
    </source>
</evidence>
<dbReference type="GO" id="GO:0004573">
    <property type="term" value="F:Glc3Man9GlcNAc2 oligosaccharide glucosidase activity"/>
    <property type="evidence" value="ECO:0007669"/>
    <property type="project" value="UniProtKB-UniRule"/>
</dbReference>
<keyword evidence="10 12" id="KW-0326">Glycosidase</keyword>
<comment type="similarity">
    <text evidence="2 12">Belongs to the glycosyl hydrolase 63 family.</text>
</comment>
<feature type="signal peptide" evidence="14">
    <location>
        <begin position="1"/>
        <end position="21"/>
    </location>
</feature>
<reference evidence="17" key="1">
    <citation type="submission" date="2020-04" db="EMBL/GenBank/DDBJ databases">
        <title>Draft genome resource of the tomato pathogen Pseudocercospora fuligena.</title>
        <authorList>
            <person name="Zaccaron A."/>
        </authorList>
    </citation>
    <scope>NUCLEOTIDE SEQUENCE</scope>
    <source>
        <strain evidence="17">PF001</strain>
    </source>
</reference>
<comment type="caution">
    <text evidence="17">The sequence shown here is derived from an EMBL/GenBank/DDBJ whole genome shotgun (WGS) entry which is preliminary data.</text>
</comment>
<evidence type="ECO:0000256" key="10">
    <source>
        <dbReference type="ARBA" id="ARBA00023295"/>
    </source>
</evidence>
<keyword evidence="7" id="KW-1133">Transmembrane helix</keyword>
<keyword evidence="8" id="KW-0472">Membrane</keyword>
<evidence type="ECO:0000256" key="6">
    <source>
        <dbReference type="ARBA" id="ARBA00022968"/>
    </source>
</evidence>
<evidence type="ECO:0000256" key="13">
    <source>
        <dbReference type="RuleBase" id="RU369107"/>
    </source>
</evidence>